<evidence type="ECO:0000256" key="1">
    <source>
        <dbReference type="ARBA" id="ARBA00004141"/>
    </source>
</evidence>
<evidence type="ECO:0000256" key="4">
    <source>
        <dbReference type="ARBA" id="ARBA00022989"/>
    </source>
</evidence>
<sequence length="480" mass="52823">MQIALILLLLLALAAIPGSLYPQRSADPNGVVLFFRANPELAPWLDNLQLFDVYSSSWFSAIYLLLFISLIGCVLPRVAVHYKALRSDPPAAPTNLSRLPAFKKLESTELAIANASTFLRSRKFKVVETKTEIRAEKGYLRETGNLFFHVSLIGVLISVGLGGALSYSGQRVLIEGETFVNNESAYDSFTPGLLFDKSTLVPFSVRLDSFSTRYDYNNPNNFGKPMEFRAEVTSQVVGEEKPLKSVIRVNEPLALPNSKIYLTGNGYAPVIVVRDQDGKVSFSGPVVFLPQDSNLTSLGAIKVPDASPKQFGMLAFFYPTVAKLPTGALTSNHPYTWDPLLTMNVYVGNLGLDSGLNSNVYELNTHGMKQLAGGKSKIKAIKLQYGQTATLPGDLGTVEFKDIKRFASLDITYNPAELWVLLFAMSTLFSLILMLITPRRRVWVKKTSTGIEIGALAKSRDESLPKLVREVAKAIKKKAK</sequence>
<feature type="transmembrane region" description="Helical" evidence="6">
    <location>
        <begin position="418"/>
        <end position="436"/>
    </location>
</feature>
<name>A0A6J6N4E4_9ZZZZ</name>
<evidence type="ECO:0000256" key="3">
    <source>
        <dbReference type="ARBA" id="ARBA00022748"/>
    </source>
</evidence>
<evidence type="ECO:0000256" key="5">
    <source>
        <dbReference type="ARBA" id="ARBA00023136"/>
    </source>
</evidence>
<organism evidence="8">
    <name type="scientific">freshwater metagenome</name>
    <dbReference type="NCBI Taxonomy" id="449393"/>
    <lineage>
        <taxon>unclassified sequences</taxon>
        <taxon>metagenomes</taxon>
        <taxon>ecological metagenomes</taxon>
    </lineage>
</organism>
<comment type="subcellular location">
    <subcellularLocation>
        <location evidence="1">Membrane</location>
        <topology evidence="1">Multi-pass membrane protein</topology>
    </subcellularLocation>
</comment>
<feature type="domain" description="ResB-like" evidence="7">
    <location>
        <begin position="1"/>
        <end position="465"/>
    </location>
</feature>
<reference evidence="8" key="1">
    <citation type="submission" date="2020-05" db="EMBL/GenBank/DDBJ databases">
        <authorList>
            <person name="Chiriac C."/>
            <person name="Salcher M."/>
            <person name="Ghai R."/>
            <person name="Kavagutti S V."/>
        </authorList>
    </citation>
    <scope>NUCLEOTIDE SEQUENCE</scope>
</reference>
<keyword evidence="5 6" id="KW-0472">Membrane</keyword>
<dbReference type="AlphaFoldDB" id="A0A6J6N4E4"/>
<dbReference type="PANTHER" id="PTHR31566:SF0">
    <property type="entry name" value="CYTOCHROME C BIOGENESIS PROTEIN CCS1, CHLOROPLASTIC"/>
    <property type="match status" value="1"/>
</dbReference>
<keyword evidence="2 6" id="KW-0812">Transmembrane</keyword>
<dbReference type="PANTHER" id="PTHR31566">
    <property type="entry name" value="CYTOCHROME C BIOGENESIS PROTEIN CCS1, CHLOROPLASTIC"/>
    <property type="match status" value="1"/>
</dbReference>
<feature type="transmembrane region" description="Helical" evidence="6">
    <location>
        <begin position="58"/>
        <end position="80"/>
    </location>
</feature>
<evidence type="ECO:0000313" key="8">
    <source>
        <dbReference type="EMBL" id="CAB4681017.1"/>
    </source>
</evidence>
<evidence type="ECO:0000256" key="6">
    <source>
        <dbReference type="SAM" id="Phobius"/>
    </source>
</evidence>
<dbReference type="GO" id="GO:0017004">
    <property type="term" value="P:cytochrome complex assembly"/>
    <property type="evidence" value="ECO:0007669"/>
    <property type="project" value="UniProtKB-KW"/>
</dbReference>
<dbReference type="EMBL" id="CAEZXL010000026">
    <property type="protein sequence ID" value="CAB4681017.1"/>
    <property type="molecule type" value="Genomic_DNA"/>
</dbReference>
<keyword evidence="3" id="KW-0201">Cytochrome c-type biogenesis</keyword>
<accession>A0A6J6N4E4</accession>
<dbReference type="GO" id="GO:0016020">
    <property type="term" value="C:membrane"/>
    <property type="evidence" value="ECO:0007669"/>
    <property type="project" value="UniProtKB-SubCell"/>
</dbReference>
<proteinExistence type="predicted"/>
<dbReference type="Pfam" id="PF05140">
    <property type="entry name" value="ResB"/>
    <property type="match status" value="1"/>
</dbReference>
<feature type="transmembrane region" description="Helical" evidence="6">
    <location>
        <begin position="146"/>
        <end position="167"/>
    </location>
</feature>
<evidence type="ECO:0000259" key="7">
    <source>
        <dbReference type="Pfam" id="PF05140"/>
    </source>
</evidence>
<protein>
    <submittedName>
        <fullName evidence="8">Unannotated protein</fullName>
    </submittedName>
</protein>
<gene>
    <name evidence="8" type="ORF">UFOPK2373_00252</name>
</gene>
<dbReference type="InterPro" id="IPR023494">
    <property type="entry name" value="Cyt_c_bgen_Ccs1/CcsB/ResB"/>
</dbReference>
<keyword evidence="4 6" id="KW-1133">Transmembrane helix</keyword>
<dbReference type="InterPro" id="IPR007816">
    <property type="entry name" value="ResB-like_domain"/>
</dbReference>
<evidence type="ECO:0000256" key="2">
    <source>
        <dbReference type="ARBA" id="ARBA00022692"/>
    </source>
</evidence>